<dbReference type="Gene3D" id="3.40.1110.10">
    <property type="entry name" value="Calcium-transporting ATPase, cytoplasmic domain N"/>
    <property type="match status" value="1"/>
</dbReference>
<dbReference type="InterPro" id="IPR023299">
    <property type="entry name" value="ATPase_P-typ_cyto_dom_N"/>
</dbReference>
<evidence type="ECO:0000313" key="8">
    <source>
        <dbReference type="EMBL" id="CAB4939613.1"/>
    </source>
</evidence>
<dbReference type="SUPFAM" id="SSF81653">
    <property type="entry name" value="Calcium ATPase, transduction domain A"/>
    <property type="match status" value="1"/>
</dbReference>
<evidence type="ECO:0000256" key="5">
    <source>
        <dbReference type="ARBA" id="ARBA00023136"/>
    </source>
</evidence>
<feature type="transmembrane region" description="Helical" evidence="6">
    <location>
        <begin position="593"/>
        <end position="612"/>
    </location>
</feature>
<dbReference type="SFLD" id="SFLDG00002">
    <property type="entry name" value="C1.7:_P-type_atpase_like"/>
    <property type="match status" value="1"/>
</dbReference>
<dbReference type="InterPro" id="IPR001757">
    <property type="entry name" value="P_typ_ATPase"/>
</dbReference>
<dbReference type="SUPFAM" id="SSF81660">
    <property type="entry name" value="Metal cation-transporting ATPase, ATP-binding domain N"/>
    <property type="match status" value="1"/>
</dbReference>
<evidence type="ECO:0000256" key="3">
    <source>
        <dbReference type="ARBA" id="ARBA00022967"/>
    </source>
</evidence>
<dbReference type="SUPFAM" id="SSF81665">
    <property type="entry name" value="Calcium ATPase, transmembrane domain M"/>
    <property type="match status" value="1"/>
</dbReference>
<comment type="subcellular location">
    <subcellularLocation>
        <location evidence="1">Membrane</location>
        <topology evidence="1">Multi-pass membrane protein</topology>
    </subcellularLocation>
</comment>
<dbReference type="NCBIfam" id="TIGR01494">
    <property type="entry name" value="ATPase_P-type"/>
    <property type="match status" value="2"/>
</dbReference>
<organism evidence="8">
    <name type="scientific">freshwater metagenome</name>
    <dbReference type="NCBI Taxonomy" id="449393"/>
    <lineage>
        <taxon>unclassified sequences</taxon>
        <taxon>metagenomes</taxon>
        <taxon>ecological metagenomes</taxon>
    </lineage>
</organism>
<dbReference type="InterPro" id="IPR023214">
    <property type="entry name" value="HAD_sf"/>
</dbReference>
<feature type="transmembrane region" description="Helical" evidence="6">
    <location>
        <begin position="239"/>
        <end position="264"/>
    </location>
</feature>
<dbReference type="Gene3D" id="3.40.50.1000">
    <property type="entry name" value="HAD superfamily/HAD-like"/>
    <property type="match status" value="1"/>
</dbReference>
<proteinExistence type="predicted"/>
<keyword evidence="3" id="KW-1278">Translocase</keyword>
<dbReference type="InterPro" id="IPR018303">
    <property type="entry name" value="ATPase_P-typ_P_site"/>
</dbReference>
<name>A0A6J7J8C5_9ZZZZ</name>
<dbReference type="InterPro" id="IPR059000">
    <property type="entry name" value="ATPase_P-type_domA"/>
</dbReference>
<reference evidence="8" key="1">
    <citation type="submission" date="2020-05" db="EMBL/GenBank/DDBJ databases">
        <authorList>
            <person name="Chiriac C."/>
            <person name="Salcher M."/>
            <person name="Ghai R."/>
            <person name="Kavagutti S V."/>
        </authorList>
    </citation>
    <scope>NUCLEOTIDE SEQUENCE</scope>
</reference>
<dbReference type="InterPro" id="IPR008250">
    <property type="entry name" value="ATPase_P-typ_transduc_dom_A_sf"/>
</dbReference>
<evidence type="ECO:0000256" key="6">
    <source>
        <dbReference type="SAM" id="Phobius"/>
    </source>
</evidence>
<dbReference type="PROSITE" id="PS00154">
    <property type="entry name" value="ATPASE_E1_E2"/>
    <property type="match status" value="1"/>
</dbReference>
<dbReference type="SUPFAM" id="SSF56784">
    <property type="entry name" value="HAD-like"/>
    <property type="match status" value="1"/>
</dbReference>
<feature type="transmembrane region" description="Helical" evidence="6">
    <location>
        <begin position="205"/>
        <end position="227"/>
    </location>
</feature>
<keyword evidence="2 6" id="KW-0812">Transmembrane</keyword>
<protein>
    <submittedName>
        <fullName evidence="8">Unannotated protein</fullName>
    </submittedName>
</protein>
<feature type="transmembrane region" description="Helical" evidence="6">
    <location>
        <begin position="618"/>
        <end position="640"/>
    </location>
</feature>
<dbReference type="GO" id="GO:0016020">
    <property type="term" value="C:membrane"/>
    <property type="evidence" value="ECO:0007669"/>
    <property type="project" value="UniProtKB-SubCell"/>
</dbReference>
<dbReference type="SFLD" id="SFLDF00027">
    <property type="entry name" value="p-type_atpase"/>
    <property type="match status" value="1"/>
</dbReference>
<dbReference type="Gene3D" id="2.70.150.10">
    <property type="entry name" value="Calcium-transporting ATPase, cytoplasmic transduction domain A"/>
    <property type="match status" value="1"/>
</dbReference>
<feature type="transmembrane region" description="Helical" evidence="6">
    <location>
        <begin position="708"/>
        <end position="729"/>
    </location>
</feature>
<dbReference type="PRINTS" id="PR00119">
    <property type="entry name" value="CATATPASE"/>
</dbReference>
<feature type="transmembrane region" description="Helical" evidence="6">
    <location>
        <begin position="652"/>
        <end position="676"/>
    </location>
</feature>
<dbReference type="Pfam" id="PF00122">
    <property type="entry name" value="E1-E2_ATPase"/>
    <property type="match status" value="1"/>
</dbReference>
<accession>A0A6J7J8C5</accession>
<evidence type="ECO:0000256" key="4">
    <source>
        <dbReference type="ARBA" id="ARBA00022989"/>
    </source>
</evidence>
<keyword evidence="4 6" id="KW-1133">Transmembrane helix</keyword>
<gene>
    <name evidence="8" type="ORF">UFOPK3674_01735</name>
</gene>
<feature type="transmembrane region" description="Helical" evidence="6">
    <location>
        <begin position="682"/>
        <end position="701"/>
    </location>
</feature>
<sequence length="779" mass="80938">MLSDADAAGLLAARGGARTPRASRSAWSIVRANVFTLFNAILMVAGAVTLTLGDPRDALFLGILLGNTVIGIGQELRAKRELDRLAALVAPHARVVRNGVERIVPVEEVVPGDLVRAGAGDQIVADGPLEAGVRVLVDESILTGESRAVVRSAGDEVRSGSFVVEGRADYIARDVGPDSYAERIAGVARAFRHPRSPLERGLNRLLMATVAAVAPLAIVLGIGLALHTSNDRTATVQTGVAGLVSLVPEGLILLASMTAAVAALRMARRGALVQQLNGVESLASVDLLCLDKTGTLTSPELCALRLVPAQGVSEDELRSAVARLAAATADRNRTMEAIAQAYPAPAEPPRAVAPFSSQRRWSGVELDDGILILGAPEAMRLGPLAAAAQEAAADGARVVAIGRAAGVLQEPQGDDPPPADLTPLGLVLLAEALRADARETVAFLRAEGVELRILSGDNPATVAAIARDAGISQEPQAADGTDLPEDDAELAALLERVTVVGRISPEGKRRVVETLGAQGRYVAMVGDGVNDVPALKASRLAIAQGNGTQMARGVADVVLVDGDFASIAPMVHEGRQILRNIQRVARLFVSKSVFAGILIVAFAVTGMAYPFIPRQLSLAATLNVGIPAFVLALAPSTGAWRPEAFVREIARFAIPGGVALAAGVLSAELASVHLLGESTAEARTVATVVLVLVGLVYVVALEGRERRGIAAAVTIPMVAVLALTLAVPGLRRFFELTAPEWDMLACSAGGTLVALASFFPLWRAIRARTDDDAQMSHGA</sequence>
<evidence type="ECO:0000259" key="7">
    <source>
        <dbReference type="Pfam" id="PF00122"/>
    </source>
</evidence>
<feature type="transmembrane region" description="Helical" evidence="6">
    <location>
        <begin position="34"/>
        <end position="52"/>
    </location>
</feature>
<dbReference type="InterPro" id="IPR023298">
    <property type="entry name" value="ATPase_P-typ_TM_dom_sf"/>
</dbReference>
<evidence type="ECO:0000256" key="2">
    <source>
        <dbReference type="ARBA" id="ARBA00022692"/>
    </source>
</evidence>
<dbReference type="PANTHER" id="PTHR42861">
    <property type="entry name" value="CALCIUM-TRANSPORTING ATPASE"/>
    <property type="match status" value="1"/>
</dbReference>
<evidence type="ECO:0000256" key="1">
    <source>
        <dbReference type="ARBA" id="ARBA00004141"/>
    </source>
</evidence>
<feature type="domain" description="P-type ATPase A" evidence="7">
    <location>
        <begin position="88"/>
        <end position="187"/>
    </location>
</feature>
<feature type="transmembrane region" description="Helical" evidence="6">
    <location>
        <begin position="741"/>
        <end position="762"/>
    </location>
</feature>
<dbReference type="GO" id="GO:0016887">
    <property type="term" value="F:ATP hydrolysis activity"/>
    <property type="evidence" value="ECO:0007669"/>
    <property type="project" value="InterPro"/>
</dbReference>
<dbReference type="SFLD" id="SFLDS00003">
    <property type="entry name" value="Haloacid_Dehalogenase"/>
    <property type="match status" value="1"/>
</dbReference>
<keyword evidence="5 6" id="KW-0472">Membrane</keyword>
<dbReference type="PRINTS" id="PR00120">
    <property type="entry name" value="HATPASE"/>
</dbReference>
<dbReference type="InterPro" id="IPR036412">
    <property type="entry name" value="HAD-like_sf"/>
</dbReference>
<dbReference type="InterPro" id="IPR044492">
    <property type="entry name" value="P_typ_ATPase_HD_dom"/>
</dbReference>
<dbReference type="GO" id="GO:0005524">
    <property type="term" value="F:ATP binding"/>
    <property type="evidence" value="ECO:0007669"/>
    <property type="project" value="InterPro"/>
</dbReference>
<dbReference type="AlphaFoldDB" id="A0A6J7J8C5"/>
<dbReference type="Pfam" id="PF00702">
    <property type="entry name" value="Hydrolase"/>
    <property type="match status" value="1"/>
</dbReference>
<feature type="transmembrane region" description="Helical" evidence="6">
    <location>
        <begin position="58"/>
        <end position="76"/>
    </location>
</feature>
<dbReference type="Gene3D" id="1.20.1110.10">
    <property type="entry name" value="Calcium-transporting ATPase, transmembrane domain"/>
    <property type="match status" value="1"/>
</dbReference>
<dbReference type="EMBL" id="CAFBMX010000009">
    <property type="protein sequence ID" value="CAB4939613.1"/>
    <property type="molecule type" value="Genomic_DNA"/>
</dbReference>